<evidence type="ECO:0000313" key="2">
    <source>
        <dbReference type="Proteomes" id="UP000033067"/>
    </source>
</evidence>
<organism evidence="1 2">
    <name type="scientific">Pseudoxanthomonas suwonensis</name>
    <dbReference type="NCBI Taxonomy" id="314722"/>
    <lineage>
        <taxon>Bacteria</taxon>
        <taxon>Pseudomonadati</taxon>
        <taxon>Pseudomonadota</taxon>
        <taxon>Gammaproteobacteria</taxon>
        <taxon>Lysobacterales</taxon>
        <taxon>Lysobacteraceae</taxon>
        <taxon>Pseudoxanthomonas</taxon>
    </lineage>
</organism>
<reference evidence="1 2" key="1">
    <citation type="journal article" date="2015" name="Genome Announc.">
        <title>Complete Genome Sequence of Pseudoxanthomonas suwonensis Strain J1, a Cellulose-Degrading Bacterium Isolated from Leaf- and Wood-Enriched Soil.</title>
        <authorList>
            <person name="Hou L."/>
            <person name="Jiang J."/>
            <person name="Xu Z."/>
            <person name="Zhou Y."/>
            <person name="Leung F.C."/>
        </authorList>
    </citation>
    <scope>NUCLEOTIDE SEQUENCE [LARGE SCALE GENOMIC DNA]</scope>
    <source>
        <strain evidence="1 2">J1</strain>
    </source>
</reference>
<dbReference type="AlphaFoldDB" id="A0A0E3Z2Q9"/>
<gene>
    <name evidence="1" type="ORF">WQ53_13415</name>
</gene>
<dbReference type="RefSeq" id="WP_052633186.1">
    <property type="nucleotide sequence ID" value="NZ_CP011144.1"/>
</dbReference>
<proteinExistence type="predicted"/>
<name>A0A0E3Z2Q9_9GAMM</name>
<sequence>MPDLVDDYFLPGWRTRTHECAACEWRGDSRDMLLQPHEELSEYLCPRCEDIVLVVRHPDLEQVRAAAAAGHPEAQEQLALLQEYLDRQPPGR</sequence>
<dbReference type="KEGG" id="psuw:WQ53_13415"/>
<protein>
    <submittedName>
        <fullName evidence="1">Uncharacterized protein</fullName>
    </submittedName>
</protein>
<dbReference type="PATRIC" id="fig|314722.6.peg.2914"/>
<dbReference type="Proteomes" id="UP000033067">
    <property type="component" value="Chromosome"/>
</dbReference>
<dbReference type="EMBL" id="CP011144">
    <property type="protein sequence ID" value="AKC87603.1"/>
    <property type="molecule type" value="Genomic_DNA"/>
</dbReference>
<dbReference type="OrthoDB" id="5244086at2"/>
<accession>A0A0E3Z2Q9</accession>
<evidence type="ECO:0000313" key="1">
    <source>
        <dbReference type="EMBL" id="AKC87603.1"/>
    </source>
</evidence>
<keyword evidence="2" id="KW-1185">Reference proteome</keyword>